<dbReference type="InterPro" id="IPR015422">
    <property type="entry name" value="PyrdxlP-dep_Trfase_small"/>
</dbReference>
<dbReference type="GO" id="GO:0016787">
    <property type="term" value="F:hydrolase activity"/>
    <property type="evidence" value="ECO:0007669"/>
    <property type="project" value="UniProtKB-KW"/>
</dbReference>
<name>A0AAX4NZB2_9CHLO</name>
<keyword evidence="2 8" id="KW-0378">Hydrolase</keyword>
<proteinExistence type="inferred from homology"/>
<keyword evidence="3" id="KW-0143">Chaperone</keyword>
<evidence type="ECO:0000256" key="1">
    <source>
        <dbReference type="ARBA" id="ARBA00022741"/>
    </source>
</evidence>
<evidence type="ECO:0000313" key="9">
    <source>
        <dbReference type="Proteomes" id="UP001472866"/>
    </source>
</evidence>
<dbReference type="CDD" id="cd03112">
    <property type="entry name" value="CobW-like"/>
    <property type="match status" value="1"/>
</dbReference>
<dbReference type="GO" id="GO:0000166">
    <property type="term" value="F:nucleotide binding"/>
    <property type="evidence" value="ECO:0007669"/>
    <property type="project" value="UniProtKB-KW"/>
</dbReference>
<evidence type="ECO:0000256" key="3">
    <source>
        <dbReference type="ARBA" id="ARBA00023186"/>
    </source>
</evidence>
<dbReference type="PANTHER" id="PTHR13748">
    <property type="entry name" value="COBW-RELATED"/>
    <property type="match status" value="1"/>
</dbReference>
<keyword evidence="9" id="KW-1185">Reference proteome</keyword>
<feature type="region of interest" description="Disordered" evidence="6">
    <location>
        <begin position="213"/>
        <end position="235"/>
    </location>
</feature>
<dbReference type="InterPro" id="IPR036627">
    <property type="entry name" value="CobW-likC_sf"/>
</dbReference>
<dbReference type="SMART" id="SM00833">
    <property type="entry name" value="CobW_C"/>
    <property type="match status" value="1"/>
</dbReference>
<dbReference type="EMBL" id="CP151501">
    <property type="protein sequence ID" value="WZN58909.1"/>
    <property type="molecule type" value="Genomic_DNA"/>
</dbReference>
<comment type="similarity">
    <text evidence="4">Belongs to the SIMIBI class G3E GTPase family. ZNG1 subfamily.</text>
</comment>
<dbReference type="InterPro" id="IPR011629">
    <property type="entry name" value="CobW-like_C"/>
</dbReference>
<evidence type="ECO:0000256" key="5">
    <source>
        <dbReference type="ARBA" id="ARBA00049117"/>
    </source>
</evidence>
<dbReference type="Pfam" id="PF07683">
    <property type="entry name" value="CobW_C"/>
    <property type="match status" value="1"/>
</dbReference>
<gene>
    <name evidence="8" type="ORF">HKI87_01g04330</name>
</gene>
<dbReference type="InterPro" id="IPR027417">
    <property type="entry name" value="P-loop_NTPase"/>
</dbReference>
<dbReference type="Pfam" id="PF02492">
    <property type="entry name" value="cobW"/>
    <property type="match status" value="1"/>
</dbReference>
<feature type="domain" description="CobW C-terminal" evidence="7">
    <location>
        <begin position="242"/>
        <end position="340"/>
    </location>
</feature>
<sequence length="480" mass="52506">MEGGGVGPVPLTIISGFLGAGKTTVINNLVQKRESDCGTRTGLLVNDFAEVNIDAELIRSSFKDGHEALVELSNGCVCCTISGELEHSIEKVLDCGVDHIIVETSGVSDPRTIVATLLLPQLRKHVWLSGLVVVVDGESIRDTLETSASARNQLKQADVVVINKTDLLTSDQYEEVKETIKGAAPEQFNIIPSQYGNIPAAVIYGLDSMAEESGKKGNHHHHSLWHGGGSQPQNHKEEMEGLRTVSYRRLGVTFNLGKFQRFMARRFPPGVIRAKGFLCFDCAPSKRYVLQLSGKRRFDASDLDLAGGGTAAEEDRKIEFVFIGSGLDAEAIIHDLDSCRQDREDGPGATTGEEEGGRRVRDASELREFISRDVRFQVEGDPESGASRSLVLFRLRHSRWHGMSVSDMNRALLSTFNSTSGESKLFMTHQTTAGVDSFALRLDTSGCEPAGARDIWLEIQRATEAMLTNVFMSTFCCGIR</sequence>
<dbReference type="InterPro" id="IPR051316">
    <property type="entry name" value="Zinc-reg_GTPase_activator"/>
</dbReference>
<evidence type="ECO:0000256" key="6">
    <source>
        <dbReference type="SAM" id="MobiDB-lite"/>
    </source>
</evidence>
<evidence type="ECO:0000256" key="4">
    <source>
        <dbReference type="ARBA" id="ARBA00034320"/>
    </source>
</evidence>
<keyword evidence="1" id="KW-0547">Nucleotide-binding</keyword>
<dbReference type="Proteomes" id="UP001472866">
    <property type="component" value="Chromosome 01"/>
</dbReference>
<dbReference type="SUPFAM" id="SSF52540">
    <property type="entry name" value="P-loop containing nucleoside triphosphate hydrolases"/>
    <property type="match status" value="1"/>
</dbReference>
<dbReference type="Gene3D" id="3.30.1220.10">
    <property type="entry name" value="CobW-like, C-terminal domain"/>
    <property type="match status" value="1"/>
</dbReference>
<evidence type="ECO:0000256" key="2">
    <source>
        <dbReference type="ARBA" id="ARBA00022801"/>
    </source>
</evidence>
<dbReference type="InterPro" id="IPR003495">
    <property type="entry name" value="CobW/HypB/UreG_nucleotide-bd"/>
</dbReference>
<dbReference type="PANTHER" id="PTHR13748:SF59">
    <property type="entry name" value="COBW C-TERMINAL DOMAIN-CONTAINING PROTEIN"/>
    <property type="match status" value="1"/>
</dbReference>
<dbReference type="Gene3D" id="3.90.1150.10">
    <property type="entry name" value="Aspartate Aminotransferase, domain 1"/>
    <property type="match status" value="1"/>
</dbReference>
<protein>
    <submittedName>
        <fullName evidence="8">P-loop-containing nucleoside triphosphate hydrolase</fullName>
    </submittedName>
</protein>
<dbReference type="SUPFAM" id="SSF90002">
    <property type="entry name" value="Hypothetical protein YjiA, C-terminal domain"/>
    <property type="match status" value="1"/>
</dbReference>
<evidence type="ECO:0000259" key="7">
    <source>
        <dbReference type="SMART" id="SM00833"/>
    </source>
</evidence>
<reference evidence="8 9" key="1">
    <citation type="submission" date="2024-03" db="EMBL/GenBank/DDBJ databases">
        <title>Complete genome sequence of the green alga Chloropicon roscoffensis RCC1871.</title>
        <authorList>
            <person name="Lemieux C."/>
            <person name="Pombert J.-F."/>
            <person name="Otis C."/>
            <person name="Turmel M."/>
        </authorList>
    </citation>
    <scope>NUCLEOTIDE SEQUENCE [LARGE SCALE GENOMIC DNA]</scope>
    <source>
        <strain evidence="8 9">RCC1871</strain>
    </source>
</reference>
<dbReference type="AlphaFoldDB" id="A0AAX4NZB2"/>
<organism evidence="8 9">
    <name type="scientific">Chloropicon roscoffensis</name>
    <dbReference type="NCBI Taxonomy" id="1461544"/>
    <lineage>
        <taxon>Eukaryota</taxon>
        <taxon>Viridiplantae</taxon>
        <taxon>Chlorophyta</taxon>
        <taxon>Chloropicophyceae</taxon>
        <taxon>Chloropicales</taxon>
        <taxon>Chloropicaceae</taxon>
        <taxon>Chloropicon</taxon>
    </lineage>
</organism>
<comment type="catalytic activity">
    <reaction evidence="5">
        <text>GTP + H2O = GDP + phosphate + H(+)</text>
        <dbReference type="Rhea" id="RHEA:19669"/>
        <dbReference type="ChEBI" id="CHEBI:15377"/>
        <dbReference type="ChEBI" id="CHEBI:15378"/>
        <dbReference type="ChEBI" id="CHEBI:37565"/>
        <dbReference type="ChEBI" id="CHEBI:43474"/>
        <dbReference type="ChEBI" id="CHEBI:58189"/>
    </reaction>
    <physiologicalReaction direction="left-to-right" evidence="5">
        <dbReference type="Rhea" id="RHEA:19670"/>
    </physiologicalReaction>
</comment>
<evidence type="ECO:0000313" key="8">
    <source>
        <dbReference type="EMBL" id="WZN58909.1"/>
    </source>
</evidence>
<dbReference type="Gene3D" id="3.40.50.300">
    <property type="entry name" value="P-loop containing nucleotide triphosphate hydrolases"/>
    <property type="match status" value="1"/>
</dbReference>
<accession>A0AAX4NZB2</accession>